<dbReference type="OrthoDB" id="9804186at2"/>
<dbReference type="EMBL" id="QWVT01000015">
    <property type="protein sequence ID" value="RID85643.1"/>
    <property type="molecule type" value="Genomic_DNA"/>
</dbReference>
<dbReference type="Proteomes" id="UP000265816">
    <property type="component" value="Unassembled WGS sequence"/>
</dbReference>
<gene>
    <name evidence="2" type="ORF">D1970_08795</name>
</gene>
<dbReference type="InterPro" id="IPR001387">
    <property type="entry name" value="Cro/C1-type_HTH"/>
</dbReference>
<evidence type="ECO:0000313" key="2">
    <source>
        <dbReference type="EMBL" id="RID85643.1"/>
    </source>
</evidence>
<proteinExistence type="predicted"/>
<organism evidence="2 3">
    <name type="scientific">Mesobacillus zeae</name>
    <dbReference type="NCBI Taxonomy" id="1917180"/>
    <lineage>
        <taxon>Bacteria</taxon>
        <taxon>Bacillati</taxon>
        <taxon>Bacillota</taxon>
        <taxon>Bacilli</taxon>
        <taxon>Bacillales</taxon>
        <taxon>Bacillaceae</taxon>
        <taxon>Mesobacillus</taxon>
    </lineage>
</organism>
<protein>
    <recommendedName>
        <fullName evidence="1">HTH cro/C1-type domain-containing protein</fullName>
    </recommendedName>
</protein>
<evidence type="ECO:0000313" key="3">
    <source>
        <dbReference type="Proteomes" id="UP000265816"/>
    </source>
</evidence>
<dbReference type="RefSeq" id="WP_119112496.1">
    <property type="nucleotide sequence ID" value="NZ_CBCSEO010000002.1"/>
</dbReference>
<reference evidence="2 3" key="1">
    <citation type="submission" date="2018-08" db="EMBL/GenBank/DDBJ databases">
        <title>Bacillus jemisoniae sp. nov., Bacillus chryseoplanitiae sp. nov., Bacillus resnikiae sp. nov., and Bacillus frankliniae sp. nov., isolated from Viking spacecraft and associated surfaces.</title>
        <authorList>
            <person name="Seuylemezian A."/>
            <person name="Vaishampayan P."/>
        </authorList>
    </citation>
    <scope>NUCLEOTIDE SEQUENCE [LARGE SCALE GENOMIC DNA]</scope>
    <source>
        <strain evidence="2 3">JJ-247</strain>
    </source>
</reference>
<dbReference type="Pfam" id="PF13443">
    <property type="entry name" value="HTH_26"/>
    <property type="match status" value="1"/>
</dbReference>
<name>A0A398BDH8_9BACI</name>
<comment type="caution">
    <text evidence="2">The sequence shown here is derived from an EMBL/GenBank/DDBJ whole genome shotgun (WGS) entry which is preliminary data.</text>
</comment>
<keyword evidence="3" id="KW-1185">Reference proteome</keyword>
<accession>A0A398BDH8</accession>
<feature type="domain" description="HTH cro/C1-type" evidence="1">
    <location>
        <begin position="6"/>
        <end position="71"/>
    </location>
</feature>
<sequence>MPIRNNLRVLLAKDGFRSLLELSKQRSMKEFKYARLLRFANQQQNKLDGELIEALCKELNCDLKDMLYLEKAE</sequence>
<dbReference type="AlphaFoldDB" id="A0A398BDH8"/>
<evidence type="ECO:0000259" key="1">
    <source>
        <dbReference type="Pfam" id="PF13443"/>
    </source>
</evidence>